<feature type="domain" description="ABC transmembrane type-1" evidence="11">
    <location>
        <begin position="255"/>
        <end position="543"/>
    </location>
</feature>
<feature type="transmembrane region" description="Helical" evidence="9">
    <location>
        <begin position="402"/>
        <end position="421"/>
    </location>
</feature>
<dbReference type="FunFam" id="3.40.50.300:FF:000163">
    <property type="entry name" value="Multidrug resistance-associated protein member 4"/>
    <property type="match status" value="1"/>
</dbReference>
<feature type="domain" description="ABC transporter" evidence="10">
    <location>
        <begin position="626"/>
        <end position="865"/>
    </location>
</feature>
<reference evidence="12" key="1">
    <citation type="journal article" date="2023" name="Mol. Biol. Evol.">
        <title>Third-Generation Sequencing Reveals the Adaptive Role of the Epigenome in Three Deep-Sea Polychaetes.</title>
        <authorList>
            <person name="Perez M."/>
            <person name="Aroh O."/>
            <person name="Sun Y."/>
            <person name="Lan Y."/>
            <person name="Juniper S.K."/>
            <person name="Young C.R."/>
            <person name="Angers B."/>
            <person name="Qian P.Y."/>
        </authorList>
    </citation>
    <scope>NUCLEOTIDE SEQUENCE</scope>
    <source>
        <strain evidence="12">P08H-3</strain>
    </source>
</reference>
<dbReference type="Gene3D" id="3.40.50.300">
    <property type="entry name" value="P-loop containing nucleotide triphosphate hydrolases"/>
    <property type="match status" value="2"/>
</dbReference>
<feature type="transmembrane region" description="Helical" evidence="9">
    <location>
        <begin position="372"/>
        <end position="396"/>
    </location>
</feature>
<dbReference type="SUPFAM" id="SSF90123">
    <property type="entry name" value="ABC transporter transmembrane region"/>
    <property type="match status" value="2"/>
</dbReference>
<dbReference type="InterPro" id="IPR011527">
    <property type="entry name" value="ABC1_TM_dom"/>
</dbReference>
<dbReference type="GO" id="GO:0005524">
    <property type="term" value="F:ATP binding"/>
    <property type="evidence" value="ECO:0007669"/>
    <property type="project" value="UniProtKB-KW"/>
</dbReference>
<feature type="transmembrane region" description="Helical" evidence="9">
    <location>
        <begin position="295"/>
        <end position="316"/>
    </location>
</feature>
<feature type="transmembrane region" description="Helical" evidence="9">
    <location>
        <begin position="1156"/>
        <end position="1173"/>
    </location>
</feature>
<dbReference type="InterPro" id="IPR036640">
    <property type="entry name" value="ABC1_TM_sf"/>
</dbReference>
<proteinExistence type="predicted"/>
<evidence type="ECO:0000256" key="1">
    <source>
        <dbReference type="ARBA" id="ARBA00004141"/>
    </source>
</evidence>
<dbReference type="Proteomes" id="UP001208570">
    <property type="component" value="Unassembled WGS sequence"/>
</dbReference>
<dbReference type="GO" id="GO:0016020">
    <property type="term" value="C:membrane"/>
    <property type="evidence" value="ECO:0007669"/>
    <property type="project" value="UniProtKB-SubCell"/>
</dbReference>
<dbReference type="PANTHER" id="PTHR24223">
    <property type="entry name" value="ATP-BINDING CASSETTE SUB-FAMILY C"/>
    <property type="match status" value="1"/>
</dbReference>
<evidence type="ECO:0000256" key="7">
    <source>
        <dbReference type="ARBA" id="ARBA00022989"/>
    </source>
</evidence>
<gene>
    <name evidence="12" type="ORF">LSH36_12g04042</name>
</gene>
<keyword evidence="8 9" id="KW-0472">Membrane</keyword>
<dbReference type="SUPFAM" id="SSF52540">
    <property type="entry name" value="P-loop containing nucleoside triphosphate hydrolases"/>
    <property type="match status" value="2"/>
</dbReference>
<evidence type="ECO:0000259" key="10">
    <source>
        <dbReference type="PROSITE" id="PS50893"/>
    </source>
</evidence>
<dbReference type="Pfam" id="PF00664">
    <property type="entry name" value="ABC_membrane"/>
    <property type="match status" value="2"/>
</dbReference>
<protein>
    <submittedName>
        <fullName evidence="12">Uncharacterized protein</fullName>
    </submittedName>
</protein>
<name>A0AAD9NI10_9ANNE</name>
<dbReference type="EMBL" id="JAODUP010000012">
    <property type="protein sequence ID" value="KAK2169061.1"/>
    <property type="molecule type" value="Genomic_DNA"/>
</dbReference>
<keyword evidence="3 9" id="KW-0812">Transmembrane</keyword>
<sequence>MNCPFMFHIKINMKSWFCVQSTMLDLWHECAVDVIQICAHSLFFVIFLIIIITLYWKHTALERKDYKSWVHFPFHTMRMLLLICLFPCQLALLVEGIQTELLHSRSSLHLYLSHIAGAITVFMSLMVYDRLETINKYKPLVALLLYWFTSLCGSCLKIATLAFGGGGLSARLLFSLPMTTIYLALLGLEVGLLYKLKEQAKEIYENFRKLYEEEKLTAEIIGRKPSLWRCYWRYSSRIITITAILKVISDNMLYIGPMLLGYLVNFAADKKNLFGANYTEQLNASTSDPISIPDYFTNGYTLCFVITVVTFMQVLLNQNVCYLCDREAIRIKAAIQTLAYSKSLVLSESVLIDGQMSVGRIMNHISSDVNNIFMLFCLGHLVWTMPIQVLVGLVLLYHQLGLTALLSGVLIVLMVPVQYLIGKQISSVQNKVLKHSDKRLKQSRELLQNIRLIKLYVWEALFTKDILKTRNKEIKALLKVALLRILSLCVCDCSPLIACLLTFTLHNYLSDIPLTGGKVFSCLAIFGILSISLFVITLVINIVCFGCVSTRRLEDFLHSSETEQMPEEKHDNDLPVLKYKMSSAGSLCIMDQNYGYSVEQPNLNGDLAVPSSISQEIELVEDTPVIKADNAFLSWQRYSDDTYNDSKIDSSDCLTLKNITLTINRGELYMIVGPVGSGKSSLLSAFLGEMFLQQGRLQVKRNQGIAYVPQRAWLINATIQENILFGEEMEWKKYNDVLEMCALLPDLDLFPAGDQTEVGEKGVNLSGGQKQRINIARAVYSHAPLVIMDDPISALDVSVAEHIFTKAIKGFLNNSGITVVLVTHQLKYSAYADIVCCMDNGHMVFQGKPSALQKSGISFLQDLVNGAHSSTEKDKEAEIYVSEAIFNAPDKTMLTHLINSAEISCHSEKPLKREVSSQINYSRDGNQFELYPVSRLPCAVSLQSITSHTIQDQGIAQYPKPSNTENNLCEDNTQDKSEIGKLISDEEHNIGAVGLSMYLSYVRAATWPLAILTVTSYVFREFIRLLLDYWLALWISAAKDCDTIESCSPDQTYQEEVYNANITYSEHRQVVYSSTYYMTRYLAIGVSGLVVIFLGYLLIEAMSLIAAKTLYKSLLMSIIHAPLRFFDITPVGRILNRMSGDIQIIDQKMVTSLDQVLFCTLSVLGAIIINAIVTPYFLLLSLPMFIMYLIVQRFYIASSRELQRLDSITKSPIMSHFSETLTGLSSIRAYKVEQRMFNKLWQVVDDNNLALLFFHTTNVWMGIRLACSFMYWSVRCISEFEMWFNSVERIDNYRSIQPERKDDHTKKDVLADYWPQTGSIQFDDVSIRYDASLPPVIHHFSVDIKHGQRVGICGRTGSGKSTITLSLFSLVDICDGHIMIDGKDVTQVPLNRLRSSVAIIPQDPVLFSGTIRYNLDPTHSKTDAEIWQAIEVAQLKDTISELPMLLDSQVSEGGENFSAGQRQLFSLARAILRHSQILIMDEATASVDFITDNIIQDIIKDAFTDKTVITIAHRISTIMNCDLILVIEDGHLVENDTPANLLAADSRFAAMLAQNQL</sequence>
<dbReference type="FunFam" id="3.40.50.300:FF:000997">
    <property type="entry name" value="Multidrug resistance-associated protein 1"/>
    <property type="match status" value="1"/>
</dbReference>
<dbReference type="PROSITE" id="PS50893">
    <property type="entry name" value="ABC_TRANSPORTER_2"/>
    <property type="match status" value="2"/>
</dbReference>
<feature type="transmembrane region" description="Helical" evidence="9">
    <location>
        <begin position="77"/>
        <end position="97"/>
    </location>
</feature>
<dbReference type="InterPro" id="IPR027417">
    <property type="entry name" value="P-loop_NTPase"/>
</dbReference>
<keyword evidence="5" id="KW-0547">Nucleotide-binding</keyword>
<evidence type="ECO:0000313" key="13">
    <source>
        <dbReference type="Proteomes" id="UP001208570"/>
    </source>
</evidence>
<comment type="subcellular location">
    <subcellularLocation>
        <location evidence="1">Membrane</location>
        <topology evidence="1">Multi-pass membrane protein</topology>
    </subcellularLocation>
</comment>
<feature type="transmembrane region" description="Helical" evidence="9">
    <location>
        <begin position="481"/>
        <end position="503"/>
    </location>
</feature>
<feature type="domain" description="ABC transmembrane type-1" evidence="11">
    <location>
        <begin position="1081"/>
        <end position="1247"/>
    </location>
</feature>
<evidence type="ECO:0000256" key="6">
    <source>
        <dbReference type="ARBA" id="ARBA00022840"/>
    </source>
</evidence>
<dbReference type="GO" id="GO:0016887">
    <property type="term" value="F:ATP hydrolysis activity"/>
    <property type="evidence" value="ECO:0007669"/>
    <property type="project" value="InterPro"/>
</dbReference>
<keyword evidence="13" id="KW-1185">Reference proteome</keyword>
<feature type="transmembrane region" description="Helical" evidence="9">
    <location>
        <begin position="238"/>
        <end position="264"/>
    </location>
</feature>
<dbReference type="InterPro" id="IPR003439">
    <property type="entry name" value="ABC_transporter-like_ATP-bd"/>
</dbReference>
<organism evidence="12 13">
    <name type="scientific">Paralvinella palmiformis</name>
    <dbReference type="NCBI Taxonomy" id="53620"/>
    <lineage>
        <taxon>Eukaryota</taxon>
        <taxon>Metazoa</taxon>
        <taxon>Spiralia</taxon>
        <taxon>Lophotrochozoa</taxon>
        <taxon>Annelida</taxon>
        <taxon>Polychaeta</taxon>
        <taxon>Sedentaria</taxon>
        <taxon>Canalipalpata</taxon>
        <taxon>Terebellida</taxon>
        <taxon>Terebelliformia</taxon>
        <taxon>Alvinellidae</taxon>
        <taxon>Paralvinella</taxon>
    </lineage>
</organism>
<dbReference type="InterPro" id="IPR017871">
    <property type="entry name" value="ABC_transporter-like_CS"/>
</dbReference>
<keyword evidence="7 9" id="KW-1133">Transmembrane helix</keyword>
<dbReference type="Gene3D" id="1.20.1560.10">
    <property type="entry name" value="ABC transporter type 1, transmembrane domain"/>
    <property type="match status" value="2"/>
</dbReference>
<dbReference type="FunFam" id="1.20.1560.10:FF:000013">
    <property type="entry name" value="ABC transporter C family member 2"/>
    <property type="match status" value="1"/>
</dbReference>
<evidence type="ECO:0000256" key="3">
    <source>
        <dbReference type="ARBA" id="ARBA00022692"/>
    </source>
</evidence>
<evidence type="ECO:0000259" key="11">
    <source>
        <dbReference type="PROSITE" id="PS50929"/>
    </source>
</evidence>
<dbReference type="PANTHER" id="PTHR24223:SF461">
    <property type="entry name" value="ATP-BINDING CASSETTE SUB-FAMILY C MEMBER SUR"/>
    <property type="match status" value="1"/>
</dbReference>
<feature type="domain" description="ABC transporter" evidence="10">
    <location>
        <begin position="1320"/>
        <end position="1554"/>
    </location>
</feature>
<dbReference type="PROSITE" id="PS50929">
    <property type="entry name" value="ABC_TM1F"/>
    <property type="match status" value="2"/>
</dbReference>
<dbReference type="Pfam" id="PF00005">
    <property type="entry name" value="ABC_tran"/>
    <property type="match status" value="2"/>
</dbReference>
<evidence type="ECO:0000256" key="9">
    <source>
        <dbReference type="SAM" id="Phobius"/>
    </source>
</evidence>
<dbReference type="SMART" id="SM00382">
    <property type="entry name" value="AAA"/>
    <property type="match status" value="2"/>
</dbReference>
<dbReference type="GO" id="GO:0140359">
    <property type="term" value="F:ABC-type transporter activity"/>
    <property type="evidence" value="ECO:0007669"/>
    <property type="project" value="InterPro"/>
</dbReference>
<dbReference type="PROSITE" id="PS00211">
    <property type="entry name" value="ABC_TRANSPORTER_1"/>
    <property type="match status" value="2"/>
</dbReference>
<comment type="caution">
    <text evidence="12">The sequence shown here is derived from an EMBL/GenBank/DDBJ whole genome shotgun (WGS) entry which is preliminary data.</text>
</comment>
<dbReference type="CDD" id="cd03250">
    <property type="entry name" value="ABCC_MRP_domain1"/>
    <property type="match status" value="1"/>
</dbReference>
<dbReference type="InterPro" id="IPR050173">
    <property type="entry name" value="ABC_transporter_C-like"/>
</dbReference>
<feature type="transmembrane region" description="Helical" evidence="9">
    <location>
        <begin position="1113"/>
        <end position="1135"/>
    </location>
</feature>
<dbReference type="InterPro" id="IPR003593">
    <property type="entry name" value="AAA+_ATPase"/>
</dbReference>
<evidence type="ECO:0000256" key="8">
    <source>
        <dbReference type="ARBA" id="ARBA00023136"/>
    </source>
</evidence>
<evidence type="ECO:0000256" key="4">
    <source>
        <dbReference type="ARBA" id="ARBA00022737"/>
    </source>
</evidence>
<evidence type="ECO:0000256" key="5">
    <source>
        <dbReference type="ARBA" id="ARBA00022741"/>
    </source>
</evidence>
<keyword evidence="6" id="KW-0067">ATP-binding</keyword>
<evidence type="ECO:0000256" key="2">
    <source>
        <dbReference type="ARBA" id="ARBA00022448"/>
    </source>
</evidence>
<feature type="transmembrane region" description="Helical" evidence="9">
    <location>
        <begin position="172"/>
        <end position="194"/>
    </location>
</feature>
<feature type="transmembrane region" description="Helical" evidence="9">
    <location>
        <begin position="140"/>
        <end position="160"/>
    </location>
</feature>
<feature type="transmembrane region" description="Helical" evidence="9">
    <location>
        <begin position="109"/>
        <end position="128"/>
    </location>
</feature>
<feature type="transmembrane region" description="Helical" evidence="9">
    <location>
        <begin position="523"/>
        <end position="548"/>
    </location>
</feature>
<accession>A0AAD9NI10</accession>
<feature type="transmembrane region" description="Helical" evidence="9">
    <location>
        <begin position="34"/>
        <end position="56"/>
    </location>
</feature>
<keyword evidence="4" id="KW-0677">Repeat</keyword>
<dbReference type="CDD" id="cd03244">
    <property type="entry name" value="ABCC_MRP_domain2"/>
    <property type="match status" value="1"/>
</dbReference>
<feature type="transmembrane region" description="Helical" evidence="9">
    <location>
        <begin position="1081"/>
        <end position="1107"/>
    </location>
</feature>
<keyword evidence="2" id="KW-0813">Transport</keyword>
<dbReference type="FunFam" id="1.20.1560.10:FF:000006">
    <property type="entry name" value="ATP-binding cassette, sub-family C (CFTR/MRP), member 9"/>
    <property type="match status" value="1"/>
</dbReference>
<evidence type="ECO:0000313" key="12">
    <source>
        <dbReference type="EMBL" id="KAK2169061.1"/>
    </source>
</evidence>